<dbReference type="SUPFAM" id="SSF55781">
    <property type="entry name" value="GAF domain-like"/>
    <property type="match status" value="1"/>
</dbReference>
<dbReference type="OrthoDB" id="3928741at2"/>
<proteinExistence type="predicted"/>
<dbReference type="RefSeq" id="WP_158033514.1">
    <property type="nucleotide sequence ID" value="NZ_ML708615.1"/>
</dbReference>
<reference evidence="2 3" key="1">
    <citation type="submission" date="2019-05" db="EMBL/GenBank/DDBJ databases">
        <title>Kocuria coralli sp. nov., a novel actinobacterium isolated from coral reef seawater.</title>
        <authorList>
            <person name="Li J."/>
        </authorList>
    </citation>
    <scope>NUCLEOTIDE SEQUENCE [LARGE SCALE GENOMIC DNA]</scope>
    <source>
        <strain evidence="2 3">SCSIO 13007</strain>
    </source>
</reference>
<dbReference type="EMBL" id="SZWF01000006">
    <property type="protein sequence ID" value="KAA9394491.1"/>
    <property type="molecule type" value="Genomic_DNA"/>
</dbReference>
<organism evidence="2 3">
    <name type="scientific">Kocuria coralli</name>
    <dbReference type="NCBI Taxonomy" id="1461025"/>
    <lineage>
        <taxon>Bacteria</taxon>
        <taxon>Bacillati</taxon>
        <taxon>Actinomycetota</taxon>
        <taxon>Actinomycetes</taxon>
        <taxon>Micrococcales</taxon>
        <taxon>Micrococcaceae</taxon>
        <taxon>Kocuria</taxon>
    </lineage>
</organism>
<feature type="domain" description="GAF" evidence="1">
    <location>
        <begin position="78"/>
        <end position="201"/>
    </location>
</feature>
<gene>
    <name evidence="2" type="ORF">FCK90_06620</name>
</gene>
<evidence type="ECO:0000313" key="2">
    <source>
        <dbReference type="EMBL" id="KAA9394491.1"/>
    </source>
</evidence>
<dbReference type="Gene3D" id="3.30.450.40">
    <property type="match status" value="1"/>
</dbReference>
<evidence type="ECO:0000259" key="1">
    <source>
        <dbReference type="Pfam" id="PF01590"/>
    </source>
</evidence>
<name>A0A5J5L0N7_9MICC</name>
<evidence type="ECO:0000313" key="3">
    <source>
        <dbReference type="Proteomes" id="UP000325957"/>
    </source>
</evidence>
<dbReference type="AlphaFoldDB" id="A0A5J5L0N7"/>
<keyword evidence="3" id="KW-1185">Reference proteome</keyword>
<accession>A0A5J5L0N7</accession>
<dbReference type="InterPro" id="IPR029016">
    <property type="entry name" value="GAF-like_dom_sf"/>
</dbReference>
<dbReference type="Pfam" id="PF01590">
    <property type="entry name" value="GAF"/>
    <property type="match status" value="1"/>
</dbReference>
<dbReference type="Proteomes" id="UP000325957">
    <property type="component" value="Unassembled WGS sequence"/>
</dbReference>
<sequence length="342" mass="36435">MALSLHPSLRFSDPAGFARRTIEAHELVLSGGRTPDLESHVVEAWRRSGEAGISPDQQQPAHVLTEADLSAARSATPLSRVADDVVASLADTSAAGRHLVVVTDADGVLLWRSGSRQSLRAADAIAFAEGADWSEAGIGTNGISLALDRGELSHAMAGEHFVRAHYGWACIAAPIRDASGKIMGVLDVSLPAESATTEASSLVRCGVRLAETLLAREARQSPAPVPVTSIRLLGWRPEVTRADGTRVSLTSRRAELLALLASREAWSARALAEALYDDAGAVSTVRGEVRRLRQLTGMEIGSQPYTLAEHERACVDFLNTSDPADLLPDSDVPAIVDLRYTR</sequence>
<dbReference type="InterPro" id="IPR003018">
    <property type="entry name" value="GAF"/>
</dbReference>
<protein>
    <submittedName>
        <fullName evidence="2">GAF domain-containing protein</fullName>
    </submittedName>
</protein>
<comment type="caution">
    <text evidence="2">The sequence shown here is derived from an EMBL/GenBank/DDBJ whole genome shotgun (WGS) entry which is preliminary data.</text>
</comment>